<evidence type="ECO:0000256" key="13">
    <source>
        <dbReference type="RuleBase" id="RU003357"/>
    </source>
</evidence>
<dbReference type="GO" id="GO:0006811">
    <property type="term" value="P:monoatomic ion transport"/>
    <property type="evidence" value="ECO:0007669"/>
    <property type="project" value="UniProtKB-KW"/>
</dbReference>
<keyword evidence="7" id="KW-0406">Ion transport</keyword>
<evidence type="ECO:0000256" key="9">
    <source>
        <dbReference type="ARBA" id="ARBA00023136"/>
    </source>
</evidence>
<evidence type="ECO:0000256" key="10">
    <source>
        <dbReference type="ARBA" id="ARBA00023170"/>
    </source>
</evidence>
<dbReference type="GO" id="GO:0009279">
    <property type="term" value="C:cell outer membrane"/>
    <property type="evidence" value="ECO:0007669"/>
    <property type="project" value="UniProtKB-SubCell"/>
</dbReference>
<evidence type="ECO:0000256" key="3">
    <source>
        <dbReference type="ARBA" id="ARBA00022448"/>
    </source>
</evidence>
<reference evidence="16 17" key="1">
    <citation type="journal article" date="2018" name="Int. J. Syst. Evol. Microbiol.">
        <title>Parvibium lacunae gen. nov., sp. nov., a new member of the family Alcaligenaceae isolated from a freshwater pond.</title>
        <authorList>
            <person name="Chen W.M."/>
            <person name="Xie P.B."/>
            <person name="Hsu M.Y."/>
            <person name="Sheu S.Y."/>
        </authorList>
    </citation>
    <scope>NUCLEOTIDE SEQUENCE [LARGE SCALE GENOMIC DNA]</scope>
    <source>
        <strain evidence="16 17">KMB9</strain>
    </source>
</reference>
<keyword evidence="11 12" id="KW-0998">Cell outer membrane</keyword>
<dbReference type="InterPro" id="IPR037066">
    <property type="entry name" value="Plug_dom_sf"/>
</dbReference>
<dbReference type="PANTHER" id="PTHR30069">
    <property type="entry name" value="TONB-DEPENDENT OUTER MEMBRANE RECEPTOR"/>
    <property type="match status" value="1"/>
</dbReference>
<accession>A0A368L8M9</accession>
<gene>
    <name evidence="16" type="ORF">DU000_00060</name>
</gene>
<keyword evidence="17" id="KW-1185">Reference proteome</keyword>
<keyword evidence="9 12" id="KW-0472">Membrane</keyword>
<evidence type="ECO:0000259" key="14">
    <source>
        <dbReference type="Pfam" id="PF00593"/>
    </source>
</evidence>
<keyword evidence="10 16" id="KW-0675">Receptor</keyword>
<dbReference type="EMBL" id="QPGB01000001">
    <property type="protein sequence ID" value="RCS59871.1"/>
    <property type="molecule type" value="Genomic_DNA"/>
</dbReference>
<dbReference type="InterPro" id="IPR012910">
    <property type="entry name" value="Plug_dom"/>
</dbReference>
<dbReference type="AlphaFoldDB" id="A0A368L8M9"/>
<name>A0A368L8M9_9BURK</name>
<sequence>MVNWQAIPLAQIERIEILRGPASSLYGADALGGVVQIITKRPERGQQAYLEGRAGRWGTVAGEAGASYANQQLDLRVGTHAGRSAGYDTKIRASTQPDRDGYWQEGYSTGLGWKFNAAHQLRFQAAQNRLVSEIDTSGPSDRRFTSANQSDWWGLQSQHQFKPITVRTTLGETVDNYWYQPSQSRYLTRQRQIGIDSDWRITPHHTLTGGLSYLDEQVGVSDYLQAPKARTTESAQLGYLYRQGGHRWQLNGRHDDASQYGNRLTGSGSYGYQFTPQWRVYGSYGTAFRAPSFNDLYYPGFDNPNLQPEYARNKEVGLQYGQGDRLWRLTAFENNVSNLIAFSGSCPLAGRPFGCPQNVSRARIRGYSLQWQESLTTTTRLSASYDWQDPEDMTTGNRLARRAMQQAKLNVTQQLGRQQVGLEMLAVGSRFDELANRNRLGGYTLVNVSWNIDLKPSWSIFARLNNALDKPYETARDFQTPRRNLMLGVRLTL</sequence>
<dbReference type="PROSITE" id="PS52016">
    <property type="entry name" value="TONB_DEPENDENT_REC_3"/>
    <property type="match status" value="1"/>
</dbReference>
<dbReference type="GO" id="GO:0015889">
    <property type="term" value="P:cobalamin transport"/>
    <property type="evidence" value="ECO:0007669"/>
    <property type="project" value="TreeGrafter"/>
</dbReference>
<dbReference type="Proteomes" id="UP000252357">
    <property type="component" value="Unassembled WGS sequence"/>
</dbReference>
<evidence type="ECO:0000313" key="17">
    <source>
        <dbReference type="Proteomes" id="UP000252357"/>
    </source>
</evidence>
<evidence type="ECO:0000256" key="12">
    <source>
        <dbReference type="PROSITE-ProRule" id="PRU01360"/>
    </source>
</evidence>
<evidence type="ECO:0000256" key="6">
    <source>
        <dbReference type="ARBA" id="ARBA00022729"/>
    </source>
</evidence>
<evidence type="ECO:0000256" key="5">
    <source>
        <dbReference type="ARBA" id="ARBA00022692"/>
    </source>
</evidence>
<dbReference type="Gene3D" id="2.40.170.20">
    <property type="entry name" value="TonB-dependent receptor, beta-barrel domain"/>
    <property type="match status" value="1"/>
</dbReference>
<dbReference type="Gene3D" id="2.170.130.10">
    <property type="entry name" value="TonB-dependent receptor, plug domain"/>
    <property type="match status" value="1"/>
</dbReference>
<dbReference type="PANTHER" id="PTHR30069:SF53">
    <property type="entry name" value="COLICIN I RECEPTOR-RELATED"/>
    <property type="match status" value="1"/>
</dbReference>
<dbReference type="InterPro" id="IPR036942">
    <property type="entry name" value="Beta-barrel_TonB_sf"/>
</dbReference>
<feature type="domain" description="TonB-dependent receptor plug" evidence="15">
    <location>
        <begin position="2"/>
        <end position="34"/>
    </location>
</feature>
<evidence type="ECO:0000256" key="1">
    <source>
        <dbReference type="ARBA" id="ARBA00004571"/>
    </source>
</evidence>
<protein>
    <submittedName>
        <fullName evidence="16">TonB-dependent receptor</fullName>
    </submittedName>
</protein>
<dbReference type="Pfam" id="PF07715">
    <property type="entry name" value="Plug"/>
    <property type="match status" value="1"/>
</dbReference>
<evidence type="ECO:0000259" key="15">
    <source>
        <dbReference type="Pfam" id="PF07715"/>
    </source>
</evidence>
<evidence type="ECO:0000256" key="7">
    <source>
        <dbReference type="ARBA" id="ARBA00023065"/>
    </source>
</evidence>
<dbReference type="Pfam" id="PF00593">
    <property type="entry name" value="TonB_dep_Rec_b-barrel"/>
    <property type="match status" value="1"/>
</dbReference>
<comment type="similarity">
    <text evidence="2 12 13">Belongs to the TonB-dependent receptor family.</text>
</comment>
<dbReference type="InterPro" id="IPR000531">
    <property type="entry name" value="Beta-barrel_TonB"/>
</dbReference>
<proteinExistence type="inferred from homology"/>
<evidence type="ECO:0000256" key="11">
    <source>
        <dbReference type="ARBA" id="ARBA00023237"/>
    </source>
</evidence>
<evidence type="ECO:0000256" key="2">
    <source>
        <dbReference type="ARBA" id="ARBA00009810"/>
    </source>
</evidence>
<keyword evidence="4 12" id="KW-1134">Transmembrane beta strand</keyword>
<dbReference type="InterPro" id="IPR039426">
    <property type="entry name" value="TonB-dep_rcpt-like"/>
</dbReference>
<keyword evidence="6" id="KW-0732">Signal</keyword>
<organism evidence="16 17">
    <name type="scientific">Parvibium lacunae</name>
    <dbReference type="NCBI Taxonomy" id="1888893"/>
    <lineage>
        <taxon>Bacteria</taxon>
        <taxon>Pseudomonadati</taxon>
        <taxon>Pseudomonadota</taxon>
        <taxon>Betaproteobacteria</taxon>
        <taxon>Burkholderiales</taxon>
        <taxon>Alcaligenaceae</taxon>
        <taxon>Parvibium</taxon>
    </lineage>
</organism>
<feature type="domain" description="TonB-dependent receptor-like beta-barrel" evidence="14">
    <location>
        <begin position="88"/>
        <end position="466"/>
    </location>
</feature>
<comment type="subcellular location">
    <subcellularLocation>
        <location evidence="1 12">Cell outer membrane</location>
        <topology evidence="1 12">Multi-pass membrane protein</topology>
    </subcellularLocation>
</comment>
<keyword evidence="3 12" id="KW-0813">Transport</keyword>
<dbReference type="SUPFAM" id="SSF56935">
    <property type="entry name" value="Porins"/>
    <property type="match status" value="1"/>
</dbReference>
<evidence type="ECO:0000256" key="8">
    <source>
        <dbReference type="ARBA" id="ARBA00023077"/>
    </source>
</evidence>
<evidence type="ECO:0000313" key="16">
    <source>
        <dbReference type="EMBL" id="RCS59871.1"/>
    </source>
</evidence>
<keyword evidence="8 13" id="KW-0798">TonB box</keyword>
<comment type="caution">
    <text evidence="16">The sequence shown here is derived from an EMBL/GenBank/DDBJ whole genome shotgun (WGS) entry which is preliminary data.</text>
</comment>
<keyword evidence="5 12" id="KW-0812">Transmembrane</keyword>
<evidence type="ECO:0000256" key="4">
    <source>
        <dbReference type="ARBA" id="ARBA00022452"/>
    </source>
</evidence>